<comment type="caution">
    <text evidence="4">The sequence shown here is derived from an EMBL/GenBank/DDBJ whole genome shotgun (WGS) entry which is preliminary data.</text>
</comment>
<accession>A0ABQ8EW73</accession>
<evidence type="ECO:0000313" key="4">
    <source>
        <dbReference type="EMBL" id="KAH6587684.1"/>
    </source>
</evidence>
<proteinExistence type="inferred from homology"/>
<organism evidence="4 5">
    <name type="scientific">Batrachochytrium salamandrivorans</name>
    <dbReference type="NCBI Taxonomy" id="1357716"/>
    <lineage>
        <taxon>Eukaryota</taxon>
        <taxon>Fungi</taxon>
        <taxon>Fungi incertae sedis</taxon>
        <taxon>Chytridiomycota</taxon>
        <taxon>Chytridiomycota incertae sedis</taxon>
        <taxon>Chytridiomycetes</taxon>
        <taxon>Rhizophydiales</taxon>
        <taxon>Rhizophydiales incertae sedis</taxon>
        <taxon>Batrachochytrium</taxon>
    </lineage>
</organism>
<gene>
    <name evidence="4" type="ORF">BASA50_011288</name>
</gene>
<sequence length="169" mass="19247">MERLLLGHFTRHSRPATYTELSELAELLADDQRSVQSVLADLVRTQQILHKTIRLDGDAESVEVCYWPGQEPPNSRLARTAIAKTPTGPSPEILKLKKQKETLQQEANEMAASLPGDVDIDEFIQAHIKRLHDYNEIKDVGQMLLGKCAEREQTTTREMYVRFGLDFED</sequence>
<name>A0ABQ8EW73_9FUNG</name>
<evidence type="ECO:0000313" key="5">
    <source>
        <dbReference type="Proteomes" id="UP001648503"/>
    </source>
</evidence>
<keyword evidence="2" id="KW-0227">DNA damage</keyword>
<evidence type="ECO:0008006" key="6">
    <source>
        <dbReference type="Google" id="ProtNLM"/>
    </source>
</evidence>
<reference evidence="4 5" key="1">
    <citation type="submission" date="2021-02" db="EMBL/GenBank/DDBJ databases">
        <title>Variation within the Batrachochytrium salamandrivorans European outbreak.</title>
        <authorList>
            <person name="Kelly M."/>
            <person name="Pasmans F."/>
            <person name="Shea T.P."/>
            <person name="Munoz J.F."/>
            <person name="Carranza S."/>
            <person name="Cuomo C.A."/>
            <person name="Martel A."/>
        </authorList>
    </citation>
    <scope>NUCLEOTIDE SEQUENCE [LARGE SCALE GENOMIC DNA]</scope>
    <source>
        <strain evidence="4 5">AMFP18/2</strain>
    </source>
</reference>
<dbReference type="EMBL" id="JAFCIX010000555">
    <property type="protein sequence ID" value="KAH6587684.1"/>
    <property type="molecule type" value="Genomic_DNA"/>
</dbReference>
<dbReference type="PANTHER" id="PTHR28529:SF2">
    <property type="entry name" value="DNA REPAIR PROTEIN SWI5 HOMOLOG"/>
    <property type="match status" value="1"/>
</dbReference>
<evidence type="ECO:0000256" key="3">
    <source>
        <dbReference type="ARBA" id="ARBA00023204"/>
    </source>
</evidence>
<dbReference type="PANTHER" id="PTHR28529">
    <property type="entry name" value="DNA REPAIR PROTEIN SWI5 HOMOLOG"/>
    <property type="match status" value="1"/>
</dbReference>
<dbReference type="Proteomes" id="UP001648503">
    <property type="component" value="Unassembled WGS sequence"/>
</dbReference>
<keyword evidence="5" id="KW-1185">Reference proteome</keyword>
<dbReference type="Gene3D" id="1.20.5.170">
    <property type="match status" value="1"/>
</dbReference>
<dbReference type="InterPro" id="IPR010760">
    <property type="entry name" value="DNA-repair_Swi5"/>
</dbReference>
<evidence type="ECO:0000256" key="1">
    <source>
        <dbReference type="ARBA" id="ARBA00008060"/>
    </source>
</evidence>
<dbReference type="Pfam" id="PF07061">
    <property type="entry name" value="Swi5"/>
    <property type="match status" value="1"/>
</dbReference>
<comment type="similarity">
    <text evidence="1">Belongs to the SWI5/SAE3 family.</text>
</comment>
<evidence type="ECO:0000256" key="2">
    <source>
        <dbReference type="ARBA" id="ARBA00022763"/>
    </source>
</evidence>
<keyword evidence="3" id="KW-0234">DNA repair</keyword>
<protein>
    <recommendedName>
        <fullName evidence="6">DNA repair protein SWI5 homolog</fullName>
    </recommendedName>
</protein>